<dbReference type="PANTHER" id="PTHR41700:SF1">
    <property type="entry name" value="N-ACETYLTRANSFERASE DOMAIN-CONTAINING PROTEIN"/>
    <property type="match status" value="1"/>
</dbReference>
<reference evidence="1" key="1">
    <citation type="submission" date="2022-03" db="EMBL/GenBank/DDBJ databases">
        <title>Streptomyces 7R015 and 7R016 isolated from Barleria lupulina in Thailand.</title>
        <authorList>
            <person name="Kanchanasin P."/>
            <person name="Phongsopitanun W."/>
            <person name="Tanasupawat S."/>
        </authorList>
    </citation>
    <scope>NUCLEOTIDE SEQUENCE</scope>
    <source>
        <strain evidence="1">7R016</strain>
    </source>
</reference>
<dbReference type="Gene3D" id="3.40.630.30">
    <property type="match status" value="1"/>
</dbReference>
<comment type="caution">
    <text evidence="1">The sequence shown here is derived from an EMBL/GenBank/DDBJ whole genome shotgun (WGS) entry which is preliminary data.</text>
</comment>
<dbReference type="SUPFAM" id="SSF55729">
    <property type="entry name" value="Acyl-CoA N-acyltransferases (Nat)"/>
    <property type="match status" value="1"/>
</dbReference>
<protein>
    <submittedName>
        <fullName evidence="1">GNAT family N-acetyltransferase</fullName>
    </submittedName>
</protein>
<dbReference type="Proteomes" id="UP001165270">
    <property type="component" value="Unassembled WGS sequence"/>
</dbReference>
<name>A0ABS9XVI7_9ACTN</name>
<dbReference type="PANTHER" id="PTHR41700">
    <property type="entry name" value="GCN5-RELATED N-ACETYLTRANSFERASE"/>
    <property type="match status" value="1"/>
</dbReference>
<gene>
    <name evidence="1" type="ORF">MQN93_34925</name>
</gene>
<organism evidence="1 2">
    <name type="scientific">Streptomyces spinosisporus</name>
    <dbReference type="NCBI Taxonomy" id="2927582"/>
    <lineage>
        <taxon>Bacteria</taxon>
        <taxon>Bacillati</taxon>
        <taxon>Actinomycetota</taxon>
        <taxon>Actinomycetes</taxon>
        <taxon>Kitasatosporales</taxon>
        <taxon>Streptomycetaceae</taxon>
        <taxon>Streptomyces</taxon>
    </lineage>
</organism>
<keyword evidence="2" id="KW-1185">Reference proteome</keyword>
<dbReference type="RefSeq" id="WP_242712672.1">
    <property type="nucleotide sequence ID" value="NZ_JALDAX010000018.1"/>
</dbReference>
<accession>A0ABS9XVI7</accession>
<dbReference type="InterPro" id="IPR016181">
    <property type="entry name" value="Acyl_CoA_acyltransferase"/>
</dbReference>
<dbReference type="EMBL" id="JALDAX010000018">
    <property type="protein sequence ID" value="MCI3244917.1"/>
    <property type="molecule type" value="Genomic_DNA"/>
</dbReference>
<proteinExistence type="predicted"/>
<evidence type="ECO:0000313" key="2">
    <source>
        <dbReference type="Proteomes" id="UP001165270"/>
    </source>
</evidence>
<sequence>MSDVSPAGSVLPVLDPNSPAGEAVRAVADEAAVQAAAAATAARSQVREVTSGRELDAVRRLFNVIWRPGPLGAPMTGELLRALAKSGNYVGGAFDGGELVGACVGFFGAPADATLHSHIAGVSGAARGRSVGYALKLHQRAWCMRRGVSDIHWTFDPLIRRNAYFNLVKLGARPEEYLSNFYGGVHDAINGGDDTDRLLTRWQLAGEPVRAACAGDFAPADAAGCRAAGAAVALERGAGGSPVVGTLASSARLASSTLLVAVPEDIERLRLTDPGAARDWRAALREVLGGLMAEGARVTGFDRSGWYILRRPEASGVTESIGKSEEER</sequence>
<dbReference type="InterPro" id="IPR038764">
    <property type="entry name" value="GNAT_N_AcTrfase_prd"/>
</dbReference>
<evidence type="ECO:0000313" key="1">
    <source>
        <dbReference type="EMBL" id="MCI3244917.1"/>
    </source>
</evidence>